<keyword evidence="5" id="KW-1185">Reference proteome</keyword>
<evidence type="ECO:0000256" key="2">
    <source>
        <dbReference type="ARBA" id="ARBA00023002"/>
    </source>
</evidence>
<proteinExistence type="predicted"/>
<evidence type="ECO:0000259" key="3">
    <source>
        <dbReference type="Pfam" id="PF07992"/>
    </source>
</evidence>
<protein>
    <submittedName>
        <fullName evidence="4">Thioredoxin reductase (NADPH)</fullName>
    </submittedName>
</protein>
<dbReference type="InterPro" id="IPR050097">
    <property type="entry name" value="Ferredoxin-NADP_redctase_2"/>
</dbReference>
<evidence type="ECO:0000256" key="1">
    <source>
        <dbReference type="ARBA" id="ARBA00022630"/>
    </source>
</evidence>
<dbReference type="RefSeq" id="WP_092070276.1">
    <property type="nucleotide sequence ID" value="NZ_FNHB01000002.1"/>
</dbReference>
<feature type="domain" description="FAD/NAD(P)-binding" evidence="3">
    <location>
        <begin position="6"/>
        <end position="273"/>
    </location>
</feature>
<dbReference type="SUPFAM" id="SSF51905">
    <property type="entry name" value="FAD/NAD(P)-binding domain"/>
    <property type="match status" value="1"/>
</dbReference>
<accession>A0A1G9QBF3</accession>
<dbReference type="OrthoDB" id="9806179at2"/>
<dbReference type="STRING" id="146817.SAMN04488502_102113"/>
<organism evidence="4 5">
    <name type="scientific">Dendrosporobacter quercicolus</name>
    <dbReference type="NCBI Taxonomy" id="146817"/>
    <lineage>
        <taxon>Bacteria</taxon>
        <taxon>Bacillati</taxon>
        <taxon>Bacillota</taxon>
        <taxon>Negativicutes</taxon>
        <taxon>Selenomonadales</taxon>
        <taxon>Sporomusaceae</taxon>
        <taxon>Dendrosporobacter</taxon>
    </lineage>
</organism>
<name>A0A1G9QBF3_9FIRM</name>
<sequence>MTDTIFDIAVIGGGPAGLSAALTGRIRNKNIALFEHLDFSLKLQKAHLVDNYPGLPQVTGKGLMQQMSAHCLAHEPKQIKAKVVNIFPGEETFTIATPQDIYQARTVILATGVVATTLFQGEKELLGRGVSYCATCDGMFYKDKDVAVIAYGSEGEHEANYLGELCRNVYYLPQYNTSLGLMRSDVEVLKVRPRSIQGDSQVEKLVTDQGEIKVHGIFIIRQSDPVENLLPGLELDGEVIKVNRDMSTSIPGVFAAGDCTGKPWQIAKATGEGLVAVLSAIHYLDQLKSKVLGPAKNELD</sequence>
<gene>
    <name evidence="4" type="ORF">SAMN04488502_102113</name>
</gene>
<dbReference type="Pfam" id="PF07992">
    <property type="entry name" value="Pyr_redox_2"/>
    <property type="match status" value="1"/>
</dbReference>
<dbReference type="EMBL" id="FNHB01000002">
    <property type="protein sequence ID" value="SDM08368.1"/>
    <property type="molecule type" value="Genomic_DNA"/>
</dbReference>
<dbReference type="PRINTS" id="PR00368">
    <property type="entry name" value="FADPNR"/>
</dbReference>
<reference evidence="4 5" key="1">
    <citation type="submission" date="2016-10" db="EMBL/GenBank/DDBJ databases">
        <authorList>
            <person name="de Groot N.N."/>
        </authorList>
    </citation>
    <scope>NUCLEOTIDE SEQUENCE [LARGE SCALE GENOMIC DNA]</scope>
    <source>
        <strain evidence="4 5">DSM 1736</strain>
    </source>
</reference>
<dbReference type="Proteomes" id="UP000214880">
    <property type="component" value="Unassembled WGS sequence"/>
</dbReference>
<dbReference type="PANTHER" id="PTHR48105">
    <property type="entry name" value="THIOREDOXIN REDUCTASE 1-RELATED-RELATED"/>
    <property type="match status" value="1"/>
</dbReference>
<dbReference type="InterPro" id="IPR036188">
    <property type="entry name" value="FAD/NAD-bd_sf"/>
</dbReference>
<dbReference type="PRINTS" id="PR00469">
    <property type="entry name" value="PNDRDTASEII"/>
</dbReference>
<keyword evidence="2" id="KW-0560">Oxidoreductase</keyword>
<dbReference type="InterPro" id="IPR023753">
    <property type="entry name" value="FAD/NAD-binding_dom"/>
</dbReference>
<dbReference type="GO" id="GO:0016491">
    <property type="term" value="F:oxidoreductase activity"/>
    <property type="evidence" value="ECO:0007669"/>
    <property type="project" value="UniProtKB-KW"/>
</dbReference>
<keyword evidence="1" id="KW-0285">Flavoprotein</keyword>
<dbReference type="Gene3D" id="3.50.50.60">
    <property type="entry name" value="FAD/NAD(P)-binding domain"/>
    <property type="match status" value="2"/>
</dbReference>
<evidence type="ECO:0000313" key="4">
    <source>
        <dbReference type="EMBL" id="SDM08368.1"/>
    </source>
</evidence>
<evidence type="ECO:0000313" key="5">
    <source>
        <dbReference type="Proteomes" id="UP000214880"/>
    </source>
</evidence>
<dbReference type="AlphaFoldDB" id="A0A1G9QBF3"/>